<feature type="domain" description="Bacterial bifunctional deaminase-reductase C-terminal" evidence="4">
    <location>
        <begin position="39"/>
        <end position="249"/>
    </location>
</feature>
<keyword evidence="6" id="KW-1185">Reference proteome</keyword>
<evidence type="ECO:0000256" key="3">
    <source>
        <dbReference type="ARBA" id="ARBA00023002"/>
    </source>
</evidence>
<dbReference type="STRING" id="1798.AWC30_14100"/>
<dbReference type="AlphaFoldDB" id="A0A1X2EFW4"/>
<accession>A0A1X2EFW4</accession>
<keyword evidence="2" id="KW-0521">NADP</keyword>
<evidence type="ECO:0000313" key="6">
    <source>
        <dbReference type="Proteomes" id="UP000193090"/>
    </source>
</evidence>
<dbReference type="NCBIfam" id="NF010663">
    <property type="entry name" value="PRK14059.1-1"/>
    <property type="match status" value="1"/>
</dbReference>
<proteinExistence type="predicted"/>
<dbReference type="RefSeq" id="WP_085110832.1">
    <property type="nucleotide sequence ID" value="NZ_JACKSN010000089.1"/>
</dbReference>
<keyword evidence="3" id="KW-0560">Oxidoreductase</keyword>
<dbReference type="GO" id="GO:0008703">
    <property type="term" value="F:5-amino-6-(5-phosphoribosylamino)uracil reductase activity"/>
    <property type="evidence" value="ECO:0007669"/>
    <property type="project" value="InterPro"/>
</dbReference>
<sequence>MAESGAGTELTLLEAGEPVDTARLRELYAYPDGLRDCLVRSNFIASVDGAATLDGRSGGLAGPGDRQIFAMLRALADVVMVGAGTVRAENYGGVKLDAAARDTRRRAGQAEVPPIAVVTRSGRLDPDMKVFTDTDVPPLVLTSTASAPLVAERLGDAAEVLDCSAADPDAVDPPTALRHLADRGLVRVLTEGGPTLHGTLTHHGLLHELCLTVAPVLVGGKARRITTGPVGFQTAMHPVHLLTDTAGYLYTRYAVGTD</sequence>
<dbReference type="InterPro" id="IPR002734">
    <property type="entry name" value="RibDG_C"/>
</dbReference>
<evidence type="ECO:0000313" key="5">
    <source>
        <dbReference type="EMBL" id="ORX01012.1"/>
    </source>
</evidence>
<dbReference type="Gene3D" id="3.40.430.10">
    <property type="entry name" value="Dihydrofolate Reductase, subunit A"/>
    <property type="match status" value="1"/>
</dbReference>
<dbReference type="OrthoDB" id="5243299at2"/>
<dbReference type="Proteomes" id="UP000193090">
    <property type="component" value="Unassembled WGS sequence"/>
</dbReference>
<evidence type="ECO:0000256" key="2">
    <source>
        <dbReference type="ARBA" id="ARBA00022857"/>
    </source>
</evidence>
<protein>
    <recommendedName>
        <fullName evidence="4">Bacterial bifunctional deaminase-reductase C-terminal domain-containing protein</fullName>
    </recommendedName>
</protein>
<dbReference type="Pfam" id="PF01872">
    <property type="entry name" value="RibD_C"/>
    <property type="match status" value="1"/>
</dbReference>
<name>A0A1X2EFW4_9MYCO</name>
<dbReference type="NCBIfam" id="NF010664">
    <property type="entry name" value="PRK14059.1-2"/>
    <property type="match status" value="1"/>
</dbReference>
<comment type="caution">
    <text evidence="5">The sequence shown here is derived from an EMBL/GenBank/DDBJ whole genome shotgun (WGS) entry which is preliminary data.</text>
</comment>
<dbReference type="SUPFAM" id="SSF53597">
    <property type="entry name" value="Dihydrofolate reductase-like"/>
    <property type="match status" value="1"/>
</dbReference>
<reference evidence="5 6" key="1">
    <citation type="submission" date="2016-01" db="EMBL/GenBank/DDBJ databases">
        <title>The new phylogeny of the genus Mycobacterium.</title>
        <authorList>
            <person name="Tarcisio F."/>
            <person name="Conor M."/>
            <person name="Antonella G."/>
            <person name="Elisabetta G."/>
            <person name="Giulia F.S."/>
            <person name="Sara T."/>
            <person name="Anna F."/>
            <person name="Clotilde B."/>
            <person name="Roberto B."/>
            <person name="Veronica D.S."/>
            <person name="Fabio R."/>
            <person name="Monica P."/>
            <person name="Olivier J."/>
            <person name="Enrico T."/>
            <person name="Nicola S."/>
        </authorList>
    </citation>
    <scope>NUCLEOTIDE SEQUENCE [LARGE SCALE GENOMIC DNA]</scope>
    <source>
        <strain evidence="5 6">DSM 44153</strain>
    </source>
</reference>
<evidence type="ECO:0000256" key="1">
    <source>
        <dbReference type="ARBA" id="ARBA00005104"/>
    </source>
</evidence>
<evidence type="ECO:0000259" key="4">
    <source>
        <dbReference type="Pfam" id="PF01872"/>
    </source>
</evidence>
<dbReference type="InterPro" id="IPR050765">
    <property type="entry name" value="Riboflavin_Biosynth_HTPR"/>
</dbReference>
<dbReference type="PANTHER" id="PTHR38011:SF7">
    <property type="entry name" value="2,5-DIAMINO-6-RIBOSYLAMINO-4(3H)-PYRIMIDINONE 5'-PHOSPHATE REDUCTASE"/>
    <property type="match status" value="1"/>
</dbReference>
<dbReference type="EMBL" id="LQPZ01000040">
    <property type="protein sequence ID" value="ORX01012.1"/>
    <property type="molecule type" value="Genomic_DNA"/>
</dbReference>
<dbReference type="PANTHER" id="PTHR38011">
    <property type="entry name" value="DIHYDROFOLATE REDUCTASE FAMILY PROTEIN (AFU_ORTHOLOGUE AFUA_8G06820)"/>
    <property type="match status" value="1"/>
</dbReference>
<dbReference type="InterPro" id="IPR024072">
    <property type="entry name" value="DHFR-like_dom_sf"/>
</dbReference>
<dbReference type="GO" id="GO:0009231">
    <property type="term" value="P:riboflavin biosynthetic process"/>
    <property type="evidence" value="ECO:0007669"/>
    <property type="project" value="InterPro"/>
</dbReference>
<comment type="pathway">
    <text evidence="1">Cofactor biosynthesis; riboflavin biosynthesis.</text>
</comment>
<gene>
    <name evidence="5" type="ORF">AWC30_14100</name>
</gene>
<dbReference type="NCBIfam" id="NF010665">
    <property type="entry name" value="PRK14059.1-4"/>
    <property type="match status" value="1"/>
</dbReference>
<organism evidence="5 6">
    <name type="scientific">Mycolicibacillus trivialis</name>
    <dbReference type="NCBI Taxonomy" id="1798"/>
    <lineage>
        <taxon>Bacteria</taxon>
        <taxon>Bacillati</taxon>
        <taxon>Actinomycetota</taxon>
        <taxon>Actinomycetes</taxon>
        <taxon>Mycobacteriales</taxon>
        <taxon>Mycobacteriaceae</taxon>
        <taxon>Mycolicibacillus</taxon>
    </lineage>
</organism>